<comment type="function">
    <text evidence="8">Catalyzes the deamination of adenosine to inosine at the wobble position 34 of tRNA(Arg2).</text>
</comment>
<evidence type="ECO:0000313" key="12">
    <source>
        <dbReference type="Proteomes" id="UP000245539"/>
    </source>
</evidence>
<dbReference type="Pfam" id="PF00383">
    <property type="entry name" value="dCMP_cyt_deam_1"/>
    <property type="match status" value="1"/>
</dbReference>
<keyword evidence="5 8" id="KW-0378">Hydrolase</keyword>
<evidence type="ECO:0000256" key="7">
    <source>
        <dbReference type="ARBA" id="ARBA00048045"/>
    </source>
</evidence>
<feature type="binding site" evidence="8">
    <location>
        <position position="127"/>
    </location>
    <ligand>
        <name>Zn(2+)</name>
        <dbReference type="ChEBI" id="CHEBI:29105"/>
        <note>catalytic</note>
    </ligand>
</feature>
<evidence type="ECO:0000313" key="11">
    <source>
        <dbReference type="EMBL" id="PWR00353.1"/>
    </source>
</evidence>
<feature type="domain" description="CMP/dCMP-type deaminase" evidence="10">
    <location>
        <begin position="46"/>
        <end position="158"/>
    </location>
</feature>
<dbReference type="SUPFAM" id="SSF53927">
    <property type="entry name" value="Cytidine deaminase-like"/>
    <property type="match status" value="1"/>
</dbReference>
<sequence length="196" mass="21382">MIGQKPALNATSDTSEHTEVSGEVSNDVSETVVDEAPEEVTDGSLDQDRLWMSHAMRLAERAEAQGEVPVGAVLIKDNTLIGEGWNQPISHHDPSAHAEIMALRAAGQALENYRLPDTTLYVTLEPCAMCAGAMLHARVTRVVFGAFDPKTGAAGSVYNTLQDDNNLHKLEVQGGVLAEQCSEQLRAFFRRRRKNK</sequence>
<dbReference type="PANTHER" id="PTHR11079">
    <property type="entry name" value="CYTOSINE DEAMINASE FAMILY MEMBER"/>
    <property type="match status" value="1"/>
</dbReference>
<reference evidence="11 12" key="1">
    <citation type="submission" date="2018-05" db="EMBL/GenBank/DDBJ databases">
        <title>Leucothrix arctica sp. nov., isolated from Arctic seawater.</title>
        <authorList>
            <person name="Choi A."/>
            <person name="Baek K."/>
        </authorList>
    </citation>
    <scope>NUCLEOTIDE SEQUENCE [LARGE SCALE GENOMIC DNA]</scope>
    <source>
        <strain evidence="11 12">JCM 18388</strain>
    </source>
</reference>
<evidence type="ECO:0000256" key="3">
    <source>
        <dbReference type="ARBA" id="ARBA00022694"/>
    </source>
</evidence>
<evidence type="ECO:0000256" key="8">
    <source>
        <dbReference type="HAMAP-Rule" id="MF_00972"/>
    </source>
</evidence>
<dbReference type="NCBIfam" id="NF008113">
    <property type="entry name" value="PRK10860.1"/>
    <property type="match status" value="1"/>
</dbReference>
<dbReference type="EMBL" id="QGKM01000004">
    <property type="protein sequence ID" value="PWR00353.1"/>
    <property type="molecule type" value="Genomic_DNA"/>
</dbReference>
<keyword evidence="3 8" id="KW-0819">tRNA processing</keyword>
<dbReference type="AlphaFoldDB" id="A0A317CVI0"/>
<dbReference type="InterPro" id="IPR016193">
    <property type="entry name" value="Cytidine_deaminase-like"/>
</dbReference>
<protein>
    <recommendedName>
        <fullName evidence="8">tRNA-specific adenosine deaminase</fullName>
        <ecNumber evidence="8">3.5.4.33</ecNumber>
    </recommendedName>
</protein>
<dbReference type="GO" id="GO:0008270">
    <property type="term" value="F:zinc ion binding"/>
    <property type="evidence" value="ECO:0007669"/>
    <property type="project" value="UniProtKB-UniRule"/>
</dbReference>
<feature type="binding site" evidence="8">
    <location>
        <position position="130"/>
    </location>
    <ligand>
        <name>Zn(2+)</name>
        <dbReference type="ChEBI" id="CHEBI:29105"/>
        <note>catalytic</note>
    </ligand>
</feature>
<evidence type="ECO:0000256" key="4">
    <source>
        <dbReference type="ARBA" id="ARBA00022723"/>
    </source>
</evidence>
<evidence type="ECO:0000256" key="2">
    <source>
        <dbReference type="ARBA" id="ARBA00011738"/>
    </source>
</evidence>
<evidence type="ECO:0000256" key="6">
    <source>
        <dbReference type="ARBA" id="ARBA00022833"/>
    </source>
</evidence>
<dbReference type="InterPro" id="IPR016192">
    <property type="entry name" value="APOBEC/CMP_deaminase_Zn-bd"/>
</dbReference>
<name>A0A317CVI0_9GAMM</name>
<accession>A0A317CVI0</accession>
<feature type="binding site" evidence="8">
    <location>
        <position position="97"/>
    </location>
    <ligand>
        <name>Zn(2+)</name>
        <dbReference type="ChEBI" id="CHEBI:29105"/>
        <note>catalytic</note>
    </ligand>
</feature>
<comment type="cofactor">
    <cofactor evidence="8">
        <name>Zn(2+)</name>
        <dbReference type="ChEBI" id="CHEBI:29105"/>
    </cofactor>
    <text evidence="8">Binds 1 zinc ion per subunit.</text>
</comment>
<keyword evidence="4 8" id="KW-0479">Metal-binding</keyword>
<dbReference type="EC" id="3.5.4.33" evidence="8"/>
<dbReference type="Gene3D" id="3.40.140.10">
    <property type="entry name" value="Cytidine Deaminase, domain 2"/>
    <property type="match status" value="1"/>
</dbReference>
<organism evidence="11 12">
    <name type="scientific">Leucothrix pacifica</name>
    <dbReference type="NCBI Taxonomy" id="1247513"/>
    <lineage>
        <taxon>Bacteria</taxon>
        <taxon>Pseudomonadati</taxon>
        <taxon>Pseudomonadota</taxon>
        <taxon>Gammaproteobacteria</taxon>
        <taxon>Thiotrichales</taxon>
        <taxon>Thiotrichaceae</taxon>
        <taxon>Leucothrix</taxon>
    </lineage>
</organism>
<dbReference type="PROSITE" id="PS51747">
    <property type="entry name" value="CYT_DCMP_DEAMINASES_2"/>
    <property type="match status" value="1"/>
</dbReference>
<keyword evidence="6 8" id="KW-0862">Zinc</keyword>
<proteinExistence type="inferred from homology"/>
<feature type="compositionally biased region" description="Acidic residues" evidence="9">
    <location>
        <begin position="32"/>
        <end position="41"/>
    </location>
</feature>
<feature type="active site" description="Proton donor" evidence="8">
    <location>
        <position position="99"/>
    </location>
</feature>
<dbReference type="InterPro" id="IPR028883">
    <property type="entry name" value="tRNA_aden_deaminase"/>
</dbReference>
<gene>
    <name evidence="8" type="primary">tadA</name>
    <name evidence="11" type="ORF">DKW60_02015</name>
</gene>
<evidence type="ECO:0000256" key="9">
    <source>
        <dbReference type="SAM" id="MobiDB-lite"/>
    </source>
</evidence>
<dbReference type="HAMAP" id="MF_00972">
    <property type="entry name" value="tRNA_aden_deaminase"/>
    <property type="match status" value="1"/>
</dbReference>
<feature type="region of interest" description="Disordered" evidence="9">
    <location>
        <begin position="1"/>
        <end position="41"/>
    </location>
</feature>
<comment type="subunit">
    <text evidence="2 8">Homodimer.</text>
</comment>
<dbReference type="InterPro" id="IPR002125">
    <property type="entry name" value="CMP_dCMP_dom"/>
</dbReference>
<evidence type="ECO:0000259" key="10">
    <source>
        <dbReference type="PROSITE" id="PS51747"/>
    </source>
</evidence>
<comment type="catalytic activity">
    <reaction evidence="7 8">
        <text>adenosine(34) in tRNA + H2O + H(+) = inosine(34) in tRNA + NH4(+)</text>
        <dbReference type="Rhea" id="RHEA:43168"/>
        <dbReference type="Rhea" id="RHEA-COMP:10373"/>
        <dbReference type="Rhea" id="RHEA-COMP:10374"/>
        <dbReference type="ChEBI" id="CHEBI:15377"/>
        <dbReference type="ChEBI" id="CHEBI:15378"/>
        <dbReference type="ChEBI" id="CHEBI:28938"/>
        <dbReference type="ChEBI" id="CHEBI:74411"/>
        <dbReference type="ChEBI" id="CHEBI:82852"/>
        <dbReference type="EC" id="3.5.4.33"/>
    </reaction>
</comment>
<comment type="caution">
    <text evidence="11">The sequence shown here is derived from an EMBL/GenBank/DDBJ whole genome shotgun (WGS) entry which is preliminary data.</text>
</comment>
<dbReference type="FunFam" id="3.40.140.10:FF:000005">
    <property type="entry name" value="tRNA-specific adenosine deaminase"/>
    <property type="match status" value="1"/>
</dbReference>
<evidence type="ECO:0000256" key="5">
    <source>
        <dbReference type="ARBA" id="ARBA00022801"/>
    </source>
</evidence>
<dbReference type="OrthoDB" id="9802676at2"/>
<evidence type="ECO:0000256" key="1">
    <source>
        <dbReference type="ARBA" id="ARBA00010669"/>
    </source>
</evidence>
<keyword evidence="12" id="KW-1185">Reference proteome</keyword>
<comment type="similarity">
    <text evidence="1">Belongs to the cytidine and deoxycytidylate deaminase family. ADAT2 subfamily.</text>
</comment>
<dbReference type="GO" id="GO:0052717">
    <property type="term" value="F:tRNA-specific adenosine-34 deaminase activity"/>
    <property type="evidence" value="ECO:0007669"/>
    <property type="project" value="UniProtKB-UniRule"/>
</dbReference>
<dbReference type="GO" id="GO:0002100">
    <property type="term" value="P:tRNA wobble adenosine to inosine editing"/>
    <property type="evidence" value="ECO:0007669"/>
    <property type="project" value="UniProtKB-UniRule"/>
</dbReference>
<dbReference type="PANTHER" id="PTHR11079:SF202">
    <property type="entry name" value="TRNA-SPECIFIC ADENOSINE DEAMINASE"/>
    <property type="match status" value="1"/>
</dbReference>
<dbReference type="Proteomes" id="UP000245539">
    <property type="component" value="Unassembled WGS sequence"/>
</dbReference>
<dbReference type="CDD" id="cd01285">
    <property type="entry name" value="nucleoside_deaminase"/>
    <property type="match status" value="1"/>
</dbReference>
<dbReference type="PROSITE" id="PS00903">
    <property type="entry name" value="CYT_DCMP_DEAMINASES_1"/>
    <property type="match status" value="1"/>
</dbReference>